<feature type="region of interest" description="Disordered" evidence="21">
    <location>
        <begin position="1"/>
        <end position="63"/>
    </location>
</feature>
<feature type="domain" description="RanBP2-type" evidence="22">
    <location>
        <begin position="1087"/>
        <end position="1116"/>
    </location>
</feature>
<keyword evidence="5" id="KW-0479">Metal-binding</keyword>
<evidence type="ECO:0000313" key="23">
    <source>
        <dbReference type="EMBL" id="BFG00827.1"/>
    </source>
</evidence>
<dbReference type="GO" id="GO:0008139">
    <property type="term" value="F:nuclear localization sequence binding"/>
    <property type="evidence" value="ECO:0007669"/>
    <property type="project" value="TreeGrafter"/>
</dbReference>
<feature type="compositionally biased region" description="Polar residues" evidence="21">
    <location>
        <begin position="934"/>
        <end position="945"/>
    </location>
</feature>
<keyword evidence="24" id="KW-1185">Reference proteome</keyword>
<keyword evidence="9" id="KW-0862">Zinc</keyword>
<dbReference type="PROSITE" id="PS50199">
    <property type="entry name" value="ZF_RANBP2_2"/>
    <property type="match status" value="4"/>
</dbReference>
<feature type="compositionally biased region" description="Polar residues" evidence="21">
    <location>
        <begin position="10"/>
        <end position="37"/>
    </location>
</feature>
<dbReference type="FunFam" id="4.10.1060.10:FF:000001">
    <property type="entry name" value="Nuclear pore complex protein Nup153"/>
    <property type="match status" value="2"/>
</dbReference>
<feature type="region of interest" description="Disordered" evidence="21">
    <location>
        <begin position="745"/>
        <end position="776"/>
    </location>
</feature>
<evidence type="ECO:0000256" key="11">
    <source>
        <dbReference type="ARBA" id="ARBA00023010"/>
    </source>
</evidence>
<dbReference type="PANTHER" id="PTHR23193:SF23">
    <property type="entry name" value="NUCLEAR PORE COMPLEX PROTEIN NUP153"/>
    <property type="match status" value="1"/>
</dbReference>
<evidence type="ECO:0000256" key="12">
    <source>
        <dbReference type="ARBA" id="ARBA00023125"/>
    </source>
</evidence>
<feature type="compositionally biased region" description="Polar residues" evidence="21">
    <location>
        <begin position="268"/>
        <end position="277"/>
    </location>
</feature>
<feature type="compositionally biased region" description="Low complexity" evidence="21">
    <location>
        <begin position="684"/>
        <end position="694"/>
    </location>
</feature>
<evidence type="ECO:0000256" key="20">
    <source>
        <dbReference type="PROSITE-ProRule" id="PRU00322"/>
    </source>
</evidence>
<feature type="region of interest" description="Disordered" evidence="21">
    <location>
        <begin position="1118"/>
        <end position="1141"/>
    </location>
</feature>
<feature type="region of interest" description="Disordered" evidence="21">
    <location>
        <begin position="549"/>
        <end position="589"/>
    </location>
</feature>
<feature type="compositionally biased region" description="Low complexity" evidence="21">
    <location>
        <begin position="1318"/>
        <end position="1327"/>
    </location>
</feature>
<dbReference type="Pfam" id="PF00641">
    <property type="entry name" value="Zn_ribbon_RanBP"/>
    <property type="match status" value="3"/>
</dbReference>
<dbReference type="InterPro" id="IPR026054">
    <property type="entry name" value="Nucleoporin"/>
</dbReference>
<evidence type="ECO:0000256" key="9">
    <source>
        <dbReference type="ARBA" id="ARBA00022833"/>
    </source>
</evidence>
<evidence type="ECO:0000256" key="8">
    <source>
        <dbReference type="ARBA" id="ARBA00022816"/>
    </source>
</evidence>
<proteinExistence type="inferred from homology"/>
<dbReference type="GO" id="GO:0005643">
    <property type="term" value="C:nuclear pore"/>
    <property type="evidence" value="ECO:0007669"/>
    <property type="project" value="UniProtKB-SubCell"/>
</dbReference>
<protein>
    <recommendedName>
        <fullName evidence="17">Nuclear pore complex protein Nup153</fullName>
    </recommendedName>
    <alternativeName>
        <fullName evidence="19">153 kDa nucleoporin</fullName>
    </alternativeName>
    <alternativeName>
        <fullName evidence="18">Nucleoporin Nup153</fullName>
    </alternativeName>
</protein>
<feature type="region of interest" description="Disordered" evidence="21">
    <location>
        <begin position="926"/>
        <end position="945"/>
    </location>
</feature>
<feature type="compositionally biased region" description="Acidic residues" evidence="21">
    <location>
        <begin position="46"/>
        <end position="55"/>
    </location>
</feature>
<dbReference type="PANTHER" id="PTHR23193">
    <property type="entry name" value="NUCLEAR PORE COMPLEX PROTEIN NUP"/>
    <property type="match status" value="1"/>
</dbReference>
<evidence type="ECO:0000256" key="17">
    <source>
        <dbReference type="ARBA" id="ARBA00068609"/>
    </source>
</evidence>
<dbReference type="GO" id="GO:0006606">
    <property type="term" value="P:protein import into nucleus"/>
    <property type="evidence" value="ECO:0007669"/>
    <property type="project" value="TreeGrafter"/>
</dbReference>
<evidence type="ECO:0000256" key="21">
    <source>
        <dbReference type="SAM" id="MobiDB-lite"/>
    </source>
</evidence>
<dbReference type="Gene3D" id="4.10.1060.10">
    <property type="entry name" value="Zinc finger, RanBP2-type"/>
    <property type="match status" value="4"/>
</dbReference>
<dbReference type="SUPFAM" id="SSF90209">
    <property type="entry name" value="Ran binding protein zinc finger-like"/>
    <property type="match status" value="4"/>
</dbReference>
<evidence type="ECO:0000259" key="22">
    <source>
        <dbReference type="PROSITE" id="PS50199"/>
    </source>
</evidence>
<dbReference type="Proteomes" id="UP001500889">
    <property type="component" value="Chromosome A"/>
</dbReference>
<feature type="domain" description="RanBP2-type" evidence="22">
    <location>
        <begin position="1010"/>
        <end position="1040"/>
    </location>
</feature>
<keyword evidence="15" id="KW-0539">Nucleus</keyword>
<dbReference type="GO" id="GO:0051028">
    <property type="term" value="P:mRNA transport"/>
    <property type="evidence" value="ECO:0007669"/>
    <property type="project" value="UniProtKB-KW"/>
</dbReference>
<dbReference type="EMBL" id="AP029266">
    <property type="protein sequence ID" value="BFG00827.1"/>
    <property type="molecule type" value="Genomic_DNA"/>
</dbReference>
<evidence type="ECO:0000256" key="14">
    <source>
        <dbReference type="ARBA" id="ARBA00023136"/>
    </source>
</evidence>
<feature type="compositionally biased region" description="Low complexity" evidence="21">
    <location>
        <begin position="94"/>
        <end position="105"/>
    </location>
</feature>
<comment type="similarity">
    <text evidence="16">Belongs to the NUP153 family.</text>
</comment>
<keyword evidence="7 20" id="KW-0863">Zinc-finger</keyword>
<evidence type="ECO:0000256" key="3">
    <source>
        <dbReference type="ARBA" id="ARBA00004567"/>
    </source>
</evidence>
<evidence type="ECO:0000256" key="4">
    <source>
        <dbReference type="ARBA" id="ARBA00022448"/>
    </source>
</evidence>
<dbReference type="PROSITE" id="PS01358">
    <property type="entry name" value="ZF_RANBP2_1"/>
    <property type="match status" value="4"/>
</dbReference>
<feature type="region of interest" description="Disordered" evidence="21">
    <location>
        <begin position="195"/>
        <end position="245"/>
    </location>
</feature>
<keyword evidence="13" id="KW-0906">Nuclear pore complex</keyword>
<evidence type="ECO:0000256" key="5">
    <source>
        <dbReference type="ARBA" id="ARBA00022723"/>
    </source>
</evidence>
<feature type="compositionally biased region" description="Acidic residues" evidence="21">
    <location>
        <begin position="196"/>
        <end position="223"/>
    </location>
</feature>
<evidence type="ECO:0000256" key="13">
    <source>
        <dbReference type="ARBA" id="ARBA00023132"/>
    </source>
</evidence>
<feature type="compositionally biased region" description="Low complexity" evidence="21">
    <location>
        <begin position="1595"/>
        <end position="1621"/>
    </location>
</feature>
<keyword evidence="14" id="KW-0472">Membrane</keyword>
<feature type="region of interest" description="Disordered" evidence="21">
    <location>
        <begin position="650"/>
        <end position="694"/>
    </location>
</feature>
<comment type="subcellular location">
    <subcellularLocation>
        <location evidence="2">Nucleus membrane</location>
    </subcellularLocation>
    <subcellularLocation>
        <location evidence="3">Nucleus</location>
        <location evidence="3">Nuclear pore complex</location>
    </subcellularLocation>
</comment>
<dbReference type="SMART" id="SM00547">
    <property type="entry name" value="ZnF_RBZ"/>
    <property type="match status" value="4"/>
</dbReference>
<keyword evidence="12" id="KW-0238">DNA-binding</keyword>
<dbReference type="InterPro" id="IPR001876">
    <property type="entry name" value="Znf_RanBP2"/>
</dbReference>
<feature type="domain" description="RanBP2-type" evidence="22">
    <location>
        <begin position="951"/>
        <end position="981"/>
    </location>
</feature>
<dbReference type="GO" id="GO:0008270">
    <property type="term" value="F:zinc ion binding"/>
    <property type="evidence" value="ECO:0007669"/>
    <property type="project" value="UniProtKB-KW"/>
</dbReference>
<feature type="region of interest" description="Disordered" evidence="21">
    <location>
        <begin position="1288"/>
        <end position="1327"/>
    </location>
</feature>
<feature type="compositionally biased region" description="Acidic residues" evidence="21">
    <location>
        <begin position="1936"/>
        <end position="1953"/>
    </location>
</feature>
<keyword evidence="8" id="KW-0509">mRNA transport</keyword>
<feature type="region of interest" description="Disordered" evidence="21">
    <location>
        <begin position="261"/>
        <end position="298"/>
    </location>
</feature>
<dbReference type="GO" id="GO:0017056">
    <property type="term" value="F:structural constituent of nuclear pore"/>
    <property type="evidence" value="ECO:0007669"/>
    <property type="project" value="TreeGrafter"/>
</dbReference>
<organism evidence="23 24">
    <name type="scientific">Drosophila madeirensis</name>
    <name type="common">Fruit fly</name>
    <dbReference type="NCBI Taxonomy" id="30013"/>
    <lineage>
        <taxon>Eukaryota</taxon>
        <taxon>Metazoa</taxon>
        <taxon>Ecdysozoa</taxon>
        <taxon>Arthropoda</taxon>
        <taxon>Hexapoda</taxon>
        <taxon>Insecta</taxon>
        <taxon>Pterygota</taxon>
        <taxon>Neoptera</taxon>
        <taxon>Endopterygota</taxon>
        <taxon>Diptera</taxon>
        <taxon>Brachycera</taxon>
        <taxon>Muscomorpha</taxon>
        <taxon>Ephydroidea</taxon>
        <taxon>Drosophilidae</taxon>
        <taxon>Drosophila</taxon>
        <taxon>Sophophora</taxon>
    </lineage>
</organism>
<feature type="region of interest" description="Disordered" evidence="21">
    <location>
        <begin position="1590"/>
        <end position="1621"/>
    </location>
</feature>
<comment type="cofactor">
    <cofactor evidence="1">
        <name>Zn(2+)</name>
        <dbReference type="ChEBI" id="CHEBI:29105"/>
    </cofactor>
</comment>
<keyword evidence="11" id="KW-0811">Translocation</keyword>
<dbReference type="GO" id="GO:0003677">
    <property type="term" value="F:DNA binding"/>
    <property type="evidence" value="ECO:0007669"/>
    <property type="project" value="UniProtKB-KW"/>
</dbReference>
<name>A0AAU9FXC5_DROMD</name>
<keyword evidence="10" id="KW-0653">Protein transport</keyword>
<feature type="domain" description="RanBP2-type" evidence="22">
    <location>
        <begin position="1178"/>
        <end position="1207"/>
    </location>
</feature>
<dbReference type="GO" id="GO:0006405">
    <property type="term" value="P:RNA export from nucleus"/>
    <property type="evidence" value="ECO:0007669"/>
    <property type="project" value="TreeGrafter"/>
</dbReference>
<evidence type="ECO:0000256" key="1">
    <source>
        <dbReference type="ARBA" id="ARBA00001947"/>
    </source>
</evidence>
<dbReference type="GO" id="GO:0031965">
    <property type="term" value="C:nuclear membrane"/>
    <property type="evidence" value="ECO:0007669"/>
    <property type="project" value="UniProtKB-SubCell"/>
</dbReference>
<evidence type="ECO:0000256" key="15">
    <source>
        <dbReference type="ARBA" id="ARBA00023242"/>
    </source>
</evidence>
<evidence type="ECO:0000256" key="16">
    <source>
        <dbReference type="ARBA" id="ARBA00060842"/>
    </source>
</evidence>
<feature type="compositionally biased region" description="Polar residues" evidence="21">
    <location>
        <begin position="658"/>
        <end position="683"/>
    </location>
</feature>
<evidence type="ECO:0000256" key="19">
    <source>
        <dbReference type="ARBA" id="ARBA00079437"/>
    </source>
</evidence>
<evidence type="ECO:0000256" key="6">
    <source>
        <dbReference type="ARBA" id="ARBA00022737"/>
    </source>
</evidence>
<feature type="region of interest" description="Disordered" evidence="21">
    <location>
        <begin position="1931"/>
        <end position="1980"/>
    </location>
</feature>
<gene>
    <name evidence="23" type="ORF">DMAD_00744</name>
</gene>
<evidence type="ECO:0000313" key="24">
    <source>
        <dbReference type="Proteomes" id="UP001500889"/>
    </source>
</evidence>
<feature type="compositionally biased region" description="Gly residues" evidence="21">
    <location>
        <begin position="556"/>
        <end position="568"/>
    </location>
</feature>
<evidence type="ECO:0000256" key="18">
    <source>
        <dbReference type="ARBA" id="ARBA00078197"/>
    </source>
</evidence>
<evidence type="ECO:0000256" key="7">
    <source>
        <dbReference type="ARBA" id="ARBA00022771"/>
    </source>
</evidence>
<keyword evidence="6" id="KW-0677">Repeat</keyword>
<feature type="compositionally biased region" description="Low complexity" evidence="21">
    <location>
        <begin position="569"/>
        <end position="581"/>
    </location>
</feature>
<reference evidence="23 24" key="1">
    <citation type="submission" date="2024-02" db="EMBL/GenBank/DDBJ databases">
        <title>A chromosome-level genome assembly of Drosophila madeirensis, a fruit fly species endemic to Madeira island.</title>
        <authorList>
            <person name="Tomihara K."/>
            <person name="Llopart A."/>
            <person name="Yamamoto D."/>
        </authorList>
    </citation>
    <scope>NUCLEOTIDE SEQUENCE [LARGE SCALE GENOMIC DNA]</scope>
    <source>
        <strain evidence="23 24">RF1</strain>
    </source>
</reference>
<evidence type="ECO:0000256" key="10">
    <source>
        <dbReference type="ARBA" id="ARBA00022927"/>
    </source>
</evidence>
<feature type="region of interest" description="Disordered" evidence="21">
    <location>
        <begin position="86"/>
        <end position="148"/>
    </location>
</feature>
<dbReference type="InterPro" id="IPR036443">
    <property type="entry name" value="Znf_RanBP2_sf"/>
</dbReference>
<accession>A0AAU9FXC5</accession>
<sequence length="2115" mass="218040">MSEFEDSPHKNSQTKRQLQLQRHQASTLSAVSSTQHPLTPLKEATEAEEAAEDDSAAGTALVSRKSLMGRVKLRVSNILPTWFSPTSKAASEAQQEQQQQQQQQQNGTGTGAPSLTKRKRGRRRIELAEPDGEDSPAGGLLPDVDDGAAARGLDYEEVALADNIAEHDLVAEDEQTRRSEYNVFPLRKRRAAIIAADDDFDDDDDDVADGDEDDEEEDEDDGPAEASVSVPTKRRRVELETSVNLPSMRRMPLPLVSSTPAAAAAASGGQQFTSGNSPAVGGTRSHSRGSNPSGVAPHRRTHLNLYHQQRQQREPGYNFFAGNETAAEATTGDLPVSIRRSLNIPVIDSPRGRSFSFGQTQTAVPLANHKRPSLLVGQAAAGRDTSIDAAQSENERIERLLNICKSNNNISNNNNNIIKSKRGAATATAATGDLESELHEYPEVVETADSYPYHHNSNSNLSFYGNLQSAKSIFTRGSGQPPHHNSTCSLNALNKRQRFNASIYGSSSALSDSRLLTRSASASACGSGSGSTTISPFYKGQTTFGGNSAHNRIFGQGSGSGGGGGAGGSSSSLAMNSGGSSPAAHQAASANTTYGMKPLAMRPSQLTESQPSTSAVDSIALSSTTRRILSLLESYSTPLIDVKRLGNTLKEQQQQQQANSNQRLQRGSSNPYSRPNHFVSHTEQLQQQQSTPQSLLAPTMQHVLEKRRLHRVSKNLKELVSYYKPKASSSGGSTTMALAALPARQTPNNSHTNKMRSRLSHQSARKEPREDTELAPEPLDLPIINFPAMANTPTFDLVIKPPPPPTPATLPSVAANTTEDLQMRPKPQPAFPMPAVNFVGATAAPTTTATTIANASGSGSGSVSSGLLTSGVSGVSERSYSFGEPIPIRGETASAAHQLRSTRNFSFPAPSTLERQQQSLPIMNGPSTVAPAHSPSSSNPVEGGFSQQFRKSATEWECDVCMIRNRSELVKCAACETPKPSKTAPPAAAATPTAVPFSVASSGFGDRFKKSSSAWECDTCMVSNKNEDSKCVACETPRQGAAAAASKTTTDCFSIANSPGCGSGSGSGSGFSTSSSSSGFGQAFRPKANTWECQTCLVMNQTSAVECVACQSRNPNAASSESSSSSSTSNPPTNVSSSTSSTNNTSFKFGFTPEQQQQQQLAGVKLDVGFQNLVAAQKAANWECETCMAMNDQSLSKCCCCEQLRPGSDDNCKSSSNATHTVPTFTFGFVPKAKEAAPVQPVLPVMPVMPVLPAAVLSTSNAAPQFSFGFGQSKDVADSNNASMGGFKFGAPAPAPAPAPAATVTASQEEPKSIDLRATMPTATKATSTTGIETAAAAPASQFSFRAPTTTSTVLSSSSDTSIPAATAAAAPAVSATTTVTSQGFSFGAPSSLPSSSSAVSSSTHTSGSNSSVTSVISSNVKPMFSFSAPATTPSGVSSSTTVTTASVGFFGSATTTSTSFAATPASALAAAAPAPAVGLFSFGSPSSASSTTKAAPSSNSNAFFFGQTPTSTAAPSSSATGSIFGAAVTSVASGNNNSTSISFSSSSTTTTAALAPAAAPAPVTFGFGEKRAASGAPANSLTKPVSFGWPSPSPSASSIPSNGSIAPATASDSSTSTNTSLPTVVSGNSVFGSGFGTGFGSTSAASTPAPTAAASSAFGGNGALPTTGFGFVGNSMAPQSSPAPASGGPASIFNNATTPAFGGSNGGGGGFGVGSTGTAAKPAFNFGGPPALSQSTTTIAPGPFNFGGGGTGGNATSSKLAFNFTGSSSVSAAAATPQATTAYNFSAGSATANPLASGDRVFQFGAAATAAAAAPGTATGLGAGGASGSPMFNFTATSPPQMQMQLQSTSSWQRRPEFTDGAPQDSRPRAPFAATVEVASQASETTSTEAAAAVPAIAVGGGLVYNHMIEEHEQPQAQRMGLQLEDIRQTGQAPQEDDEFEAEEELVTDNESSDITFKASSVGPHTRSPHLHERSQQQFPHVSKYRFVRSVTDTASTSASTAGTATIPDGETTAPMLNTAAAKLDRQKRFGVLHSKRNTRSRVNTIMSNRSHRGGGIKRISHRQRYNDIEGAGAGAGTGVGSVSVPHALRSRYKLVRRRSNNEAIAPLTETQQP</sequence>
<evidence type="ECO:0000256" key="2">
    <source>
        <dbReference type="ARBA" id="ARBA00004126"/>
    </source>
</evidence>
<keyword evidence="4" id="KW-0813">Transport</keyword>